<dbReference type="GO" id="GO:0005737">
    <property type="term" value="C:cytoplasm"/>
    <property type="evidence" value="ECO:0007669"/>
    <property type="project" value="UniProtKB-SubCell"/>
</dbReference>
<evidence type="ECO:0000256" key="16">
    <source>
        <dbReference type="ARBA" id="ARBA00038164"/>
    </source>
</evidence>
<evidence type="ECO:0000256" key="14">
    <source>
        <dbReference type="ARBA" id="ARBA00023242"/>
    </source>
</evidence>
<dbReference type="GO" id="GO:0005634">
    <property type="term" value="C:nucleus"/>
    <property type="evidence" value="ECO:0007669"/>
    <property type="project" value="UniProtKB-SubCell"/>
</dbReference>
<evidence type="ECO:0000256" key="8">
    <source>
        <dbReference type="ARBA" id="ARBA00022707"/>
    </source>
</evidence>
<keyword evidence="6" id="KW-0963">Cytoplasm</keyword>
<feature type="domain" description="EF-hand" evidence="17">
    <location>
        <begin position="73"/>
        <end position="99"/>
    </location>
</feature>
<proteinExistence type="inferred from homology"/>
<keyword evidence="18" id="KW-1185">Reference proteome</keyword>
<evidence type="ECO:0000256" key="12">
    <source>
        <dbReference type="ARBA" id="ARBA00022927"/>
    </source>
</evidence>
<accession>A0A183BIL1</accession>
<keyword evidence="13" id="KW-0472">Membrane</keyword>
<reference evidence="19" key="2">
    <citation type="submission" date="2016-06" db="UniProtKB">
        <authorList>
            <consortium name="WormBaseParasite"/>
        </authorList>
    </citation>
    <scope>IDENTIFICATION</scope>
</reference>
<evidence type="ECO:0000256" key="7">
    <source>
        <dbReference type="ARBA" id="ARBA00022553"/>
    </source>
</evidence>
<keyword evidence="15" id="KW-0449">Lipoprotein</keyword>
<evidence type="ECO:0000256" key="4">
    <source>
        <dbReference type="ARBA" id="ARBA00022448"/>
    </source>
</evidence>
<keyword evidence="11" id="KW-0106">Calcium</keyword>
<dbReference type="Pfam" id="PF13499">
    <property type="entry name" value="EF-hand_7"/>
    <property type="match status" value="1"/>
</dbReference>
<dbReference type="GO" id="GO:0015031">
    <property type="term" value="P:protein transport"/>
    <property type="evidence" value="ECO:0007669"/>
    <property type="project" value="UniProtKB-KW"/>
</dbReference>
<dbReference type="Proteomes" id="UP000050741">
    <property type="component" value="Unassembled WGS sequence"/>
</dbReference>
<dbReference type="PROSITE" id="PS50222">
    <property type="entry name" value="EF_HAND_2"/>
    <property type="match status" value="1"/>
</dbReference>
<comment type="similarity">
    <text evidence="16">Belongs to the calcineurin regulatory subunit family. CHP subfamily.</text>
</comment>
<evidence type="ECO:0000256" key="15">
    <source>
        <dbReference type="ARBA" id="ARBA00023288"/>
    </source>
</evidence>
<dbReference type="CDD" id="cd00051">
    <property type="entry name" value="EFh"/>
    <property type="match status" value="1"/>
</dbReference>
<dbReference type="PANTHER" id="PTHR46002">
    <property type="entry name" value="EG:114D9.1 PROTEIN-RELATED"/>
    <property type="match status" value="1"/>
</dbReference>
<dbReference type="GO" id="GO:0005509">
    <property type="term" value="F:calcium ion binding"/>
    <property type="evidence" value="ECO:0007669"/>
    <property type="project" value="InterPro"/>
</dbReference>
<evidence type="ECO:0000256" key="5">
    <source>
        <dbReference type="ARBA" id="ARBA00022475"/>
    </source>
</evidence>
<evidence type="ECO:0000256" key="6">
    <source>
        <dbReference type="ARBA" id="ARBA00022490"/>
    </source>
</evidence>
<dbReference type="InterPro" id="IPR018247">
    <property type="entry name" value="EF_Hand_1_Ca_BS"/>
</dbReference>
<evidence type="ECO:0000256" key="1">
    <source>
        <dbReference type="ARBA" id="ARBA00004123"/>
    </source>
</evidence>
<reference evidence="18" key="1">
    <citation type="submission" date="2014-05" db="EMBL/GenBank/DDBJ databases">
        <title>The genome and life-stage specific transcriptomes of Globodera pallida elucidate key aspects of plant parasitism by a cyst nematode.</title>
        <authorList>
            <person name="Cotton J.A."/>
            <person name="Lilley C.J."/>
            <person name="Jones L.M."/>
            <person name="Kikuchi T."/>
            <person name="Reid A.J."/>
            <person name="Thorpe P."/>
            <person name="Tsai I.J."/>
            <person name="Beasley H."/>
            <person name="Blok V."/>
            <person name="Cock P.J.A."/>
            <person name="Van den Akker S.E."/>
            <person name="Holroyd N."/>
            <person name="Hunt M."/>
            <person name="Mantelin S."/>
            <person name="Naghra H."/>
            <person name="Pain A."/>
            <person name="Palomares-Rius J.E."/>
            <person name="Zarowiecki M."/>
            <person name="Berriman M."/>
            <person name="Jones J.T."/>
            <person name="Urwin P.E."/>
        </authorList>
    </citation>
    <scope>NUCLEOTIDE SEQUENCE [LARGE SCALE GENOMIC DNA]</scope>
    <source>
        <strain evidence="18">Lindley</strain>
    </source>
</reference>
<dbReference type="SUPFAM" id="SSF47473">
    <property type="entry name" value="EF-hand"/>
    <property type="match status" value="1"/>
</dbReference>
<keyword evidence="7" id="KW-0597">Phosphoprotein</keyword>
<organism evidence="18 19">
    <name type="scientific">Globodera pallida</name>
    <name type="common">Potato cyst nematode worm</name>
    <name type="synonym">Heterodera pallida</name>
    <dbReference type="NCBI Taxonomy" id="36090"/>
    <lineage>
        <taxon>Eukaryota</taxon>
        <taxon>Metazoa</taxon>
        <taxon>Ecdysozoa</taxon>
        <taxon>Nematoda</taxon>
        <taxon>Chromadorea</taxon>
        <taxon>Rhabditida</taxon>
        <taxon>Tylenchina</taxon>
        <taxon>Tylenchomorpha</taxon>
        <taxon>Tylenchoidea</taxon>
        <taxon>Heteroderidae</taxon>
        <taxon>Heteroderinae</taxon>
        <taxon>Globodera</taxon>
    </lineage>
</organism>
<evidence type="ECO:0000313" key="18">
    <source>
        <dbReference type="Proteomes" id="UP000050741"/>
    </source>
</evidence>
<dbReference type="InterPro" id="IPR051875">
    <property type="entry name" value="Calcineurin_B_homologous"/>
</dbReference>
<evidence type="ECO:0000259" key="17">
    <source>
        <dbReference type="PROSITE" id="PS50222"/>
    </source>
</evidence>
<name>A0A183BIL1_GLOPA</name>
<keyword evidence="10" id="KW-0677">Repeat</keyword>
<dbReference type="Gene3D" id="1.10.238.10">
    <property type="entry name" value="EF-hand"/>
    <property type="match status" value="2"/>
</dbReference>
<dbReference type="InterPro" id="IPR011992">
    <property type="entry name" value="EF-hand-dom_pair"/>
</dbReference>
<keyword evidence="9" id="KW-0479">Metal-binding</keyword>
<keyword evidence="4" id="KW-0813">Transport</keyword>
<protein>
    <submittedName>
        <fullName evidence="19">EF-hand domain-containing protein</fullName>
    </submittedName>
</protein>
<keyword evidence="5" id="KW-1003">Cell membrane</keyword>
<evidence type="ECO:0000256" key="11">
    <source>
        <dbReference type="ARBA" id="ARBA00022837"/>
    </source>
</evidence>
<evidence type="ECO:0000256" key="10">
    <source>
        <dbReference type="ARBA" id="ARBA00022737"/>
    </source>
</evidence>
<evidence type="ECO:0000313" key="19">
    <source>
        <dbReference type="WBParaSite" id="GPLIN_000044000"/>
    </source>
</evidence>
<dbReference type="GO" id="GO:0005886">
    <property type="term" value="C:plasma membrane"/>
    <property type="evidence" value="ECO:0007669"/>
    <property type="project" value="UniProtKB-SubCell"/>
</dbReference>
<dbReference type="AlphaFoldDB" id="A0A183BIL1"/>
<keyword evidence="8" id="KW-0519">Myristate</keyword>
<keyword evidence="12" id="KW-0653">Protein transport</keyword>
<evidence type="ECO:0000256" key="2">
    <source>
        <dbReference type="ARBA" id="ARBA00004236"/>
    </source>
</evidence>
<evidence type="ECO:0000256" key="13">
    <source>
        <dbReference type="ARBA" id="ARBA00023136"/>
    </source>
</evidence>
<dbReference type="PROSITE" id="PS00018">
    <property type="entry name" value="EF_HAND_1"/>
    <property type="match status" value="1"/>
</dbReference>
<sequence>MGQRASSLPKDEIAGITQETGFSRNQIICLHERFLQLSEGREFLVHHDLQIMEINPFQNRVIEAFFMERRIGFTLIDTDMDGYLTRNDLEAVLNLVVSDVAEEQRDSPVDRLMAEADADEDGKITFEKLWNKSILSGSCPCGSELRLQQEYA</sequence>
<evidence type="ECO:0000256" key="3">
    <source>
        <dbReference type="ARBA" id="ARBA00004496"/>
    </source>
</evidence>
<dbReference type="InterPro" id="IPR002048">
    <property type="entry name" value="EF_hand_dom"/>
</dbReference>
<evidence type="ECO:0000256" key="9">
    <source>
        <dbReference type="ARBA" id="ARBA00022723"/>
    </source>
</evidence>
<dbReference type="WBParaSite" id="GPLIN_000044000">
    <property type="protein sequence ID" value="GPLIN_000044000"/>
    <property type="gene ID" value="GPLIN_000044000"/>
</dbReference>
<comment type="subcellular location">
    <subcellularLocation>
        <location evidence="2">Cell membrane</location>
    </subcellularLocation>
    <subcellularLocation>
        <location evidence="3">Cytoplasm</location>
    </subcellularLocation>
    <subcellularLocation>
        <location evidence="1">Nucleus</location>
    </subcellularLocation>
</comment>
<keyword evidence="14" id="KW-0539">Nucleus</keyword>